<organism evidence="1 2">
    <name type="scientific">Flavonifractor plautii ATCC 29863</name>
    <dbReference type="NCBI Taxonomy" id="411475"/>
    <lineage>
        <taxon>Bacteria</taxon>
        <taxon>Bacillati</taxon>
        <taxon>Bacillota</taxon>
        <taxon>Clostridia</taxon>
        <taxon>Eubacteriales</taxon>
        <taxon>Oscillospiraceae</taxon>
        <taxon>Flavonifractor</taxon>
    </lineage>
</organism>
<gene>
    <name evidence="1" type="ORF">HMPREF0372_02353</name>
</gene>
<protein>
    <submittedName>
        <fullName evidence="1">Uncharacterized protein</fullName>
    </submittedName>
</protein>
<proteinExistence type="predicted"/>
<dbReference type="STRING" id="292800.A4U99_00985"/>
<dbReference type="Proteomes" id="UP000004459">
    <property type="component" value="Unassembled WGS sequence"/>
</dbReference>
<name>G9YS47_FLAPL</name>
<dbReference type="PATRIC" id="fig|411475.3.peg.2030"/>
<evidence type="ECO:0000313" key="2">
    <source>
        <dbReference type="Proteomes" id="UP000004459"/>
    </source>
</evidence>
<evidence type="ECO:0000313" key="1">
    <source>
        <dbReference type="EMBL" id="EHM46638.1"/>
    </source>
</evidence>
<dbReference type="HOGENOM" id="CLU_198435_0_0_9"/>
<comment type="caution">
    <text evidence="1">The sequence shown here is derived from an EMBL/GenBank/DDBJ whole genome shotgun (WGS) entry which is preliminary data.</text>
</comment>
<sequence length="66" mass="7512">MVICMGRKFQLPSIPETTPKNIRFPNEIIQQVDEVIQGTNVTFSRFVIEATRVALENMKEDGEDGE</sequence>
<dbReference type="EMBL" id="AGCK01000199">
    <property type="protein sequence ID" value="EHM46638.1"/>
    <property type="molecule type" value="Genomic_DNA"/>
</dbReference>
<reference evidence="1 2" key="1">
    <citation type="submission" date="2011-08" db="EMBL/GenBank/DDBJ databases">
        <authorList>
            <person name="Weinstock G."/>
            <person name="Sodergren E."/>
            <person name="Clifton S."/>
            <person name="Fulton L."/>
            <person name="Fulton B."/>
            <person name="Courtney L."/>
            <person name="Fronick C."/>
            <person name="Harrison M."/>
            <person name="Strong C."/>
            <person name="Farmer C."/>
            <person name="Delahaunty K."/>
            <person name="Markovic C."/>
            <person name="Hall O."/>
            <person name="Minx P."/>
            <person name="Tomlinson C."/>
            <person name="Mitreva M."/>
            <person name="Hou S."/>
            <person name="Chen J."/>
            <person name="Wollam A."/>
            <person name="Pepin K.H."/>
            <person name="Johnson M."/>
            <person name="Bhonagiri V."/>
            <person name="Zhang X."/>
            <person name="Suruliraj S."/>
            <person name="Warren W."/>
            <person name="Chinwalla A."/>
            <person name="Mardis E.R."/>
            <person name="Wilson R.K."/>
        </authorList>
    </citation>
    <scope>NUCLEOTIDE SEQUENCE [LARGE SCALE GENOMIC DNA]</scope>
    <source>
        <strain evidence="1 2">ATCC 29863</strain>
    </source>
</reference>
<dbReference type="NCBIfam" id="NF041551">
    <property type="entry name" value="YlcI_YnfO_N"/>
    <property type="match status" value="1"/>
</dbReference>
<accession>G9YS47</accession>
<dbReference type="AlphaFoldDB" id="G9YS47"/>